<dbReference type="Gene3D" id="1.10.3720.10">
    <property type="entry name" value="MetI-like"/>
    <property type="match status" value="1"/>
</dbReference>
<feature type="transmembrane region" description="Helical" evidence="7">
    <location>
        <begin position="167"/>
        <end position="189"/>
    </location>
</feature>
<evidence type="ECO:0000256" key="3">
    <source>
        <dbReference type="ARBA" id="ARBA00022475"/>
    </source>
</evidence>
<dbReference type="SUPFAM" id="SSF161098">
    <property type="entry name" value="MetI-like"/>
    <property type="match status" value="1"/>
</dbReference>
<evidence type="ECO:0000256" key="1">
    <source>
        <dbReference type="ARBA" id="ARBA00004651"/>
    </source>
</evidence>
<gene>
    <name evidence="9" type="ORF">ADH66_05185</name>
    <name evidence="10" type="ORF">I5Q82_15260</name>
</gene>
<dbReference type="InterPro" id="IPR035906">
    <property type="entry name" value="MetI-like_sf"/>
</dbReference>
<dbReference type="AlphaFoldDB" id="A0A1Z2XNT6"/>
<dbReference type="Pfam" id="PF00528">
    <property type="entry name" value="BPD_transp_1"/>
    <property type="match status" value="1"/>
</dbReference>
<keyword evidence="5 7" id="KW-1133">Transmembrane helix</keyword>
<keyword evidence="3" id="KW-1003">Cell membrane</keyword>
<dbReference type="CDD" id="cd06261">
    <property type="entry name" value="TM_PBP2"/>
    <property type="match status" value="1"/>
</dbReference>
<feature type="transmembrane region" description="Helical" evidence="7">
    <location>
        <begin position="12"/>
        <end position="33"/>
    </location>
</feature>
<accession>A0A1Z2XNT6</accession>
<reference evidence="10 12" key="3">
    <citation type="submission" date="2020-11" db="EMBL/GenBank/DDBJ databases">
        <title>Closed and high quality bacterial genomes of the OMM12 community.</title>
        <authorList>
            <person name="Marbouty M."/>
            <person name="Lamy-Besnier Q."/>
            <person name="Debarbieux L."/>
            <person name="Koszul R."/>
        </authorList>
    </citation>
    <scope>NUCLEOTIDE SEQUENCE [LARGE SCALE GENOMIC DNA]</scope>
    <source>
        <strain evidence="10 12">KB18</strain>
    </source>
</reference>
<dbReference type="GO" id="GO:0005886">
    <property type="term" value="C:plasma membrane"/>
    <property type="evidence" value="ECO:0007669"/>
    <property type="project" value="UniProtKB-SubCell"/>
</dbReference>
<feature type="transmembrane region" description="Helical" evidence="7">
    <location>
        <begin position="126"/>
        <end position="146"/>
    </location>
</feature>
<dbReference type="InterPro" id="IPR000515">
    <property type="entry name" value="MetI-like"/>
</dbReference>
<evidence type="ECO:0000256" key="2">
    <source>
        <dbReference type="ARBA" id="ARBA00022448"/>
    </source>
</evidence>
<dbReference type="PANTHER" id="PTHR43744">
    <property type="entry name" value="ABC TRANSPORTER PERMEASE PROTEIN MG189-RELATED-RELATED"/>
    <property type="match status" value="1"/>
</dbReference>
<dbReference type="Proteomes" id="UP000196710">
    <property type="component" value="Chromosome"/>
</dbReference>
<reference evidence="11" key="2">
    <citation type="submission" date="2017-05" db="EMBL/GenBank/DDBJ databases">
        <title>Improved OligoMM genomes.</title>
        <authorList>
            <person name="Garzetti D."/>
        </authorList>
    </citation>
    <scope>NUCLEOTIDE SEQUENCE [LARGE SCALE GENOMIC DNA]</scope>
    <source>
        <strain evidence="11">KB18</strain>
    </source>
</reference>
<keyword evidence="2 7" id="KW-0813">Transport</keyword>
<name>A0A1Z2XNT6_9FIRM</name>
<comment type="subcellular location">
    <subcellularLocation>
        <location evidence="1 7">Cell membrane</location>
        <topology evidence="1 7">Multi-pass membrane protein</topology>
    </subcellularLocation>
</comment>
<sequence>MRTKTSLGGNIFAWIFAFISIAPFVYVLALSFLTPKGVTFGYYYDVFLGTSQYLLRFWKSLLICLAIVAGQLIVSVLAGYGFAKCDFPGKNVLLFVLMILMVLPLQVTLAPNYIMLDKLGLLDTYSALILPSIFIPLGTFILTQSFKSVSDDIIDAAKLDGCGLFRLLTKILLPMNTSGLVCVTLLSFLDGWNMVEQPIAYIKDFLRYPISVALAYVPPADSTLQLVCCIMVVLPPLFLFTYFNRELVEGIVLAEVK</sequence>
<dbReference type="Proteomes" id="UP000596035">
    <property type="component" value="Chromosome"/>
</dbReference>
<protein>
    <submittedName>
        <fullName evidence="10">Carbohydrate ABC transporter permease</fullName>
    </submittedName>
</protein>
<evidence type="ECO:0000256" key="6">
    <source>
        <dbReference type="ARBA" id="ARBA00023136"/>
    </source>
</evidence>
<organism evidence="10 12">
    <name type="scientific">Acutalibacter muris</name>
    <dbReference type="NCBI Taxonomy" id="1796620"/>
    <lineage>
        <taxon>Bacteria</taxon>
        <taxon>Bacillati</taxon>
        <taxon>Bacillota</taxon>
        <taxon>Clostridia</taxon>
        <taxon>Eubacteriales</taxon>
        <taxon>Acutalibacteraceae</taxon>
        <taxon>Acutalibacter</taxon>
    </lineage>
</organism>
<feature type="transmembrane region" description="Helical" evidence="7">
    <location>
        <begin position="224"/>
        <end position="243"/>
    </location>
</feature>
<keyword evidence="6 7" id="KW-0472">Membrane</keyword>
<dbReference type="EMBL" id="CP065321">
    <property type="protein sequence ID" value="QQR29396.1"/>
    <property type="molecule type" value="Genomic_DNA"/>
</dbReference>
<dbReference type="EMBL" id="CP021422">
    <property type="protein sequence ID" value="ASB40106.1"/>
    <property type="molecule type" value="Genomic_DNA"/>
</dbReference>
<dbReference type="PANTHER" id="PTHR43744:SF8">
    <property type="entry name" value="SN-GLYCEROL-3-PHOSPHATE TRANSPORT SYSTEM PERMEASE PROTEIN UGPE"/>
    <property type="match status" value="1"/>
</dbReference>
<feature type="transmembrane region" description="Helical" evidence="7">
    <location>
        <begin position="53"/>
        <end position="80"/>
    </location>
</feature>
<dbReference type="GO" id="GO:0055085">
    <property type="term" value="P:transmembrane transport"/>
    <property type="evidence" value="ECO:0007669"/>
    <property type="project" value="InterPro"/>
</dbReference>
<evidence type="ECO:0000256" key="5">
    <source>
        <dbReference type="ARBA" id="ARBA00022989"/>
    </source>
</evidence>
<dbReference type="PROSITE" id="PS50928">
    <property type="entry name" value="ABC_TM1"/>
    <property type="match status" value="1"/>
</dbReference>
<feature type="domain" description="ABC transmembrane type-1" evidence="8">
    <location>
        <begin position="57"/>
        <end position="243"/>
    </location>
</feature>
<evidence type="ECO:0000256" key="7">
    <source>
        <dbReference type="RuleBase" id="RU363032"/>
    </source>
</evidence>
<keyword evidence="11" id="KW-1185">Reference proteome</keyword>
<reference evidence="9" key="1">
    <citation type="journal article" date="2017" name="Genome Announc.">
        <title>High-Quality Whole-Genome Sequences of the Oligo-Mouse-Microbiota Bacterial Community.</title>
        <authorList>
            <person name="Garzetti D."/>
            <person name="Brugiroux S."/>
            <person name="Bunk B."/>
            <person name="Pukall R."/>
            <person name="McCoy K.D."/>
            <person name="Macpherson A.J."/>
            <person name="Stecher B."/>
        </authorList>
    </citation>
    <scope>NUCLEOTIDE SEQUENCE</scope>
    <source>
        <strain evidence="9">KB18</strain>
    </source>
</reference>
<evidence type="ECO:0000259" key="8">
    <source>
        <dbReference type="PROSITE" id="PS50928"/>
    </source>
</evidence>
<dbReference type="RefSeq" id="WP_066534802.1">
    <property type="nucleotide sequence ID" value="NZ_CP021422.1"/>
</dbReference>
<proteinExistence type="inferred from homology"/>
<comment type="similarity">
    <text evidence="7">Belongs to the binding-protein-dependent transport system permease family.</text>
</comment>
<evidence type="ECO:0000313" key="12">
    <source>
        <dbReference type="Proteomes" id="UP000596035"/>
    </source>
</evidence>
<evidence type="ECO:0000256" key="4">
    <source>
        <dbReference type="ARBA" id="ARBA00022692"/>
    </source>
</evidence>
<feature type="transmembrane region" description="Helical" evidence="7">
    <location>
        <begin position="92"/>
        <end position="114"/>
    </location>
</feature>
<evidence type="ECO:0000313" key="11">
    <source>
        <dbReference type="Proteomes" id="UP000196710"/>
    </source>
</evidence>
<evidence type="ECO:0000313" key="10">
    <source>
        <dbReference type="EMBL" id="QQR29396.1"/>
    </source>
</evidence>
<evidence type="ECO:0000313" key="9">
    <source>
        <dbReference type="EMBL" id="ASB40106.1"/>
    </source>
</evidence>
<dbReference type="KEGG" id="amur:ADH66_05185"/>
<keyword evidence="4 7" id="KW-0812">Transmembrane</keyword>